<evidence type="ECO:0000256" key="4">
    <source>
        <dbReference type="ARBA" id="ARBA00008883"/>
    </source>
</evidence>
<keyword evidence="6" id="KW-1003">Cell membrane</keyword>
<protein>
    <recommendedName>
        <fullName evidence="5">non-specific protein-tyrosine kinase</fullName>
        <ecNumber evidence="5">2.7.10.2</ecNumber>
    </recommendedName>
</protein>
<dbReference type="Gene3D" id="3.40.50.300">
    <property type="entry name" value="P-loop containing nucleotide triphosphate hydrolases"/>
    <property type="match status" value="1"/>
</dbReference>
<dbReference type="PANTHER" id="PTHR32309">
    <property type="entry name" value="TYROSINE-PROTEIN KINASE"/>
    <property type="match status" value="1"/>
</dbReference>
<keyword evidence="12" id="KW-0067">ATP-binding</keyword>
<name>A0A1I6X6T7_9ACTN</name>
<keyword evidence="7" id="KW-0997">Cell inner membrane</keyword>
<reference evidence="20" key="1">
    <citation type="submission" date="2016-10" db="EMBL/GenBank/DDBJ databases">
        <authorList>
            <person name="Varghese N."/>
            <person name="Submissions S."/>
        </authorList>
    </citation>
    <scope>NUCLEOTIDE SEQUENCE [LARGE SCALE GENOMIC DNA]</scope>
    <source>
        <strain evidence="20">DSM 46136</strain>
    </source>
</reference>
<dbReference type="InterPro" id="IPR025669">
    <property type="entry name" value="AAA_dom"/>
</dbReference>
<comment type="similarity">
    <text evidence="2">Belongs to the CpsC/CapA family.</text>
</comment>
<keyword evidence="20" id="KW-1185">Reference proteome</keyword>
<evidence type="ECO:0000256" key="11">
    <source>
        <dbReference type="ARBA" id="ARBA00022777"/>
    </source>
</evidence>
<dbReference type="RefSeq" id="WP_093577595.1">
    <property type="nucleotide sequence ID" value="NZ_FPBA01000001.1"/>
</dbReference>
<evidence type="ECO:0000256" key="6">
    <source>
        <dbReference type="ARBA" id="ARBA00022475"/>
    </source>
</evidence>
<evidence type="ECO:0000256" key="3">
    <source>
        <dbReference type="ARBA" id="ARBA00007316"/>
    </source>
</evidence>
<organism evidence="19 20">
    <name type="scientific">Geodermatophilus amargosae</name>
    <dbReference type="NCBI Taxonomy" id="1296565"/>
    <lineage>
        <taxon>Bacteria</taxon>
        <taxon>Bacillati</taxon>
        <taxon>Actinomycetota</taxon>
        <taxon>Actinomycetes</taxon>
        <taxon>Geodermatophilales</taxon>
        <taxon>Geodermatophilaceae</taxon>
        <taxon>Geodermatophilus</taxon>
    </lineage>
</organism>
<evidence type="ECO:0000259" key="17">
    <source>
        <dbReference type="Pfam" id="PF02706"/>
    </source>
</evidence>
<dbReference type="GO" id="GO:0005886">
    <property type="term" value="C:plasma membrane"/>
    <property type="evidence" value="ECO:0007669"/>
    <property type="project" value="UniProtKB-SubCell"/>
</dbReference>
<comment type="subcellular location">
    <subcellularLocation>
        <location evidence="1">Cell inner membrane</location>
        <topology evidence="1">Multi-pass membrane protein</topology>
    </subcellularLocation>
</comment>
<dbReference type="InterPro" id="IPR027417">
    <property type="entry name" value="P-loop_NTPase"/>
</dbReference>
<comment type="similarity">
    <text evidence="3">Belongs to the CpsD/CapB family.</text>
</comment>
<evidence type="ECO:0000259" key="18">
    <source>
        <dbReference type="Pfam" id="PF13614"/>
    </source>
</evidence>
<dbReference type="Pfam" id="PF13614">
    <property type="entry name" value="AAA_31"/>
    <property type="match status" value="1"/>
</dbReference>
<dbReference type="PANTHER" id="PTHR32309:SF13">
    <property type="entry name" value="FERRIC ENTEROBACTIN TRANSPORT PROTEIN FEPE"/>
    <property type="match status" value="1"/>
</dbReference>
<dbReference type="AlphaFoldDB" id="A0A1I6X6T7"/>
<keyword evidence="13" id="KW-1133">Transmembrane helix</keyword>
<evidence type="ECO:0000256" key="16">
    <source>
        <dbReference type="ARBA" id="ARBA00051245"/>
    </source>
</evidence>
<keyword evidence="8" id="KW-0808">Transferase</keyword>
<accession>A0A1I6X6T7</accession>
<evidence type="ECO:0000256" key="14">
    <source>
        <dbReference type="ARBA" id="ARBA00023136"/>
    </source>
</evidence>
<dbReference type="InterPro" id="IPR005702">
    <property type="entry name" value="Wzc-like_C"/>
</dbReference>
<dbReference type="CDD" id="cd05387">
    <property type="entry name" value="BY-kinase"/>
    <property type="match status" value="1"/>
</dbReference>
<evidence type="ECO:0000256" key="9">
    <source>
        <dbReference type="ARBA" id="ARBA00022692"/>
    </source>
</evidence>
<dbReference type="Proteomes" id="UP000199546">
    <property type="component" value="Unassembled WGS sequence"/>
</dbReference>
<evidence type="ECO:0000256" key="8">
    <source>
        <dbReference type="ARBA" id="ARBA00022679"/>
    </source>
</evidence>
<dbReference type="NCBIfam" id="TIGR01007">
    <property type="entry name" value="eps_fam"/>
    <property type="match status" value="1"/>
</dbReference>
<evidence type="ECO:0000256" key="7">
    <source>
        <dbReference type="ARBA" id="ARBA00022519"/>
    </source>
</evidence>
<dbReference type="GO" id="GO:0005524">
    <property type="term" value="F:ATP binding"/>
    <property type="evidence" value="ECO:0007669"/>
    <property type="project" value="UniProtKB-KW"/>
</dbReference>
<dbReference type="STRING" id="1296565.SAMN05660657_00208"/>
<evidence type="ECO:0000313" key="19">
    <source>
        <dbReference type="EMBL" id="SFT34025.1"/>
    </source>
</evidence>
<evidence type="ECO:0000256" key="15">
    <source>
        <dbReference type="ARBA" id="ARBA00023137"/>
    </source>
</evidence>
<comment type="similarity">
    <text evidence="4">Belongs to the etk/wzc family.</text>
</comment>
<sequence length="454" mass="47088">MNLRHVLSAIRAHWWMPLLGVLLATGSAFAITQLQTPLYTSSTQLFVSTTAATSSADAFQGGQFSQQRAASYARLAAGEELAGRVVGRLGLDLSPGAVASEITATALPGTVLIDVGVTDESPERAQAIAEAVGAEFPALVRELETPSTGGDPLVRITVTDVPEIPQSPSSPNRDQNLALGVLVGALLGALAAVARRQLDRSVKDPGEAAALAGVPVIGTVLRDHALERAHIAERTGPGRAAEDFRLLRTNLQFLSVDEPPRVIMVTSAVPSEGKTTAVVNLALALTEVGRSVIVLEADLRRPKVTRYLGMVGGVGLTNVLAGTADLDEVVQSYGDGSLSVIGAGPTPPNPGELLASAGMASLLDKLRAAYDYVLVDAPPLLPVADAVGLSVLVDGVVLSVRYGSTRKEQFRQAAVTLQRVGARTLGVVLNIVPPKAGTARARYAYGYGGDTPPA</sequence>
<dbReference type="InterPro" id="IPR003856">
    <property type="entry name" value="LPS_length_determ_N"/>
</dbReference>
<evidence type="ECO:0000256" key="13">
    <source>
        <dbReference type="ARBA" id="ARBA00022989"/>
    </source>
</evidence>
<evidence type="ECO:0000256" key="2">
    <source>
        <dbReference type="ARBA" id="ARBA00006683"/>
    </source>
</evidence>
<proteinExistence type="inferred from homology"/>
<evidence type="ECO:0000256" key="10">
    <source>
        <dbReference type="ARBA" id="ARBA00022741"/>
    </source>
</evidence>
<dbReference type="GO" id="GO:0004715">
    <property type="term" value="F:non-membrane spanning protein tyrosine kinase activity"/>
    <property type="evidence" value="ECO:0007669"/>
    <property type="project" value="UniProtKB-EC"/>
</dbReference>
<dbReference type="SUPFAM" id="SSF52540">
    <property type="entry name" value="P-loop containing nucleoside triphosphate hydrolases"/>
    <property type="match status" value="1"/>
</dbReference>
<evidence type="ECO:0000256" key="12">
    <source>
        <dbReference type="ARBA" id="ARBA00022840"/>
    </source>
</evidence>
<dbReference type="Pfam" id="PF02706">
    <property type="entry name" value="Wzz"/>
    <property type="match status" value="1"/>
</dbReference>
<dbReference type="OrthoDB" id="9812433at2"/>
<dbReference type="EC" id="2.7.10.2" evidence="5"/>
<keyword evidence="9" id="KW-0812">Transmembrane</keyword>
<dbReference type="InterPro" id="IPR050445">
    <property type="entry name" value="Bact_polysacc_biosynth/exp"/>
</dbReference>
<keyword evidence="10" id="KW-0547">Nucleotide-binding</keyword>
<feature type="domain" description="AAA" evidence="18">
    <location>
        <begin position="271"/>
        <end position="400"/>
    </location>
</feature>
<dbReference type="EMBL" id="FPBA01000001">
    <property type="protein sequence ID" value="SFT34025.1"/>
    <property type="molecule type" value="Genomic_DNA"/>
</dbReference>
<keyword evidence="11" id="KW-0418">Kinase</keyword>
<evidence type="ECO:0000313" key="20">
    <source>
        <dbReference type="Proteomes" id="UP000199546"/>
    </source>
</evidence>
<gene>
    <name evidence="19" type="ORF">SAMN05660657_00208</name>
</gene>
<keyword evidence="14" id="KW-0472">Membrane</keyword>
<feature type="domain" description="Polysaccharide chain length determinant N-terminal" evidence="17">
    <location>
        <begin position="2"/>
        <end position="64"/>
    </location>
</feature>
<comment type="catalytic activity">
    <reaction evidence="16">
        <text>L-tyrosyl-[protein] + ATP = O-phospho-L-tyrosyl-[protein] + ADP + H(+)</text>
        <dbReference type="Rhea" id="RHEA:10596"/>
        <dbReference type="Rhea" id="RHEA-COMP:10136"/>
        <dbReference type="Rhea" id="RHEA-COMP:20101"/>
        <dbReference type="ChEBI" id="CHEBI:15378"/>
        <dbReference type="ChEBI" id="CHEBI:30616"/>
        <dbReference type="ChEBI" id="CHEBI:46858"/>
        <dbReference type="ChEBI" id="CHEBI:61978"/>
        <dbReference type="ChEBI" id="CHEBI:456216"/>
        <dbReference type="EC" id="2.7.10.2"/>
    </reaction>
</comment>
<keyword evidence="15" id="KW-0829">Tyrosine-protein kinase</keyword>
<evidence type="ECO:0000256" key="1">
    <source>
        <dbReference type="ARBA" id="ARBA00004429"/>
    </source>
</evidence>
<evidence type="ECO:0000256" key="5">
    <source>
        <dbReference type="ARBA" id="ARBA00011903"/>
    </source>
</evidence>